<feature type="transmembrane region" description="Helical" evidence="2">
    <location>
        <begin position="153"/>
        <end position="173"/>
    </location>
</feature>
<feature type="compositionally biased region" description="Low complexity" evidence="1">
    <location>
        <begin position="25"/>
        <end position="47"/>
    </location>
</feature>
<dbReference type="Proteomes" id="UP000248889">
    <property type="component" value="Unassembled WGS sequence"/>
</dbReference>
<reference evidence="3 4" key="1">
    <citation type="submission" date="2018-06" db="EMBL/GenBank/DDBJ databases">
        <title>Streptacidiphilus pinicola sp. nov., isolated from pine grove soil.</title>
        <authorList>
            <person name="Roh S.G."/>
            <person name="Park S."/>
            <person name="Kim M.-K."/>
            <person name="Yun B.-R."/>
            <person name="Park J."/>
            <person name="Kim M.J."/>
            <person name="Kim Y.S."/>
            <person name="Kim S.B."/>
        </authorList>
    </citation>
    <scope>NUCLEOTIDE SEQUENCE [LARGE SCALE GENOMIC DNA]</scope>
    <source>
        <strain evidence="3 4">MMS16-CNU450</strain>
    </source>
</reference>
<evidence type="ECO:0000313" key="4">
    <source>
        <dbReference type="Proteomes" id="UP000248889"/>
    </source>
</evidence>
<accession>A0A2X0K2B5</accession>
<keyword evidence="4" id="KW-1185">Reference proteome</keyword>
<evidence type="ECO:0000313" key="3">
    <source>
        <dbReference type="EMBL" id="RAG81709.1"/>
    </source>
</evidence>
<gene>
    <name evidence="3" type="ORF">DN069_31325</name>
</gene>
<proteinExistence type="predicted"/>
<dbReference type="EMBL" id="QKYN01000142">
    <property type="protein sequence ID" value="RAG81709.1"/>
    <property type="molecule type" value="Genomic_DNA"/>
</dbReference>
<protein>
    <submittedName>
        <fullName evidence="3">Uncharacterized protein</fullName>
    </submittedName>
</protein>
<sequence>HLAPDALTRAAFAWPRSTARGPEQAAAPSTTAAGPAGLLAGPGTTATVEDEGPSAPGPGAGAAGPAPPALAVPSPLRVLLWAAAGVMVGSLLVTLLVQAVFGTWIWYMVRTWNDWRLPYVLLLAAVGVAAGRLLATALRTAPVTPSTPRRRRAALLLPAVLGLALLGLAQPAVAVVHQTRVRAHHWDAQQTQLEAQLRAGSKHPTYVPSYIGRMRDAYTRSGRPDWVASCINDYYGTHIRLPAHSTDWVIQSQNAPIP</sequence>
<dbReference type="AlphaFoldDB" id="A0A2X0K2B5"/>
<feature type="transmembrane region" description="Helical" evidence="2">
    <location>
        <begin position="78"/>
        <end position="107"/>
    </location>
</feature>
<evidence type="ECO:0000256" key="2">
    <source>
        <dbReference type="SAM" id="Phobius"/>
    </source>
</evidence>
<comment type="caution">
    <text evidence="3">The sequence shown here is derived from an EMBL/GenBank/DDBJ whole genome shotgun (WGS) entry which is preliminary data.</text>
</comment>
<feature type="region of interest" description="Disordered" evidence="1">
    <location>
        <begin position="13"/>
        <end position="66"/>
    </location>
</feature>
<name>A0A2X0K2B5_9ACTN</name>
<keyword evidence="2" id="KW-1133">Transmembrane helix</keyword>
<organism evidence="3 4">
    <name type="scientific">Streptacidiphilus pinicola</name>
    <dbReference type="NCBI Taxonomy" id="2219663"/>
    <lineage>
        <taxon>Bacteria</taxon>
        <taxon>Bacillati</taxon>
        <taxon>Actinomycetota</taxon>
        <taxon>Actinomycetes</taxon>
        <taxon>Kitasatosporales</taxon>
        <taxon>Streptomycetaceae</taxon>
        <taxon>Streptacidiphilus</taxon>
    </lineage>
</organism>
<feature type="transmembrane region" description="Helical" evidence="2">
    <location>
        <begin position="119"/>
        <end position="141"/>
    </location>
</feature>
<feature type="non-terminal residue" evidence="3">
    <location>
        <position position="1"/>
    </location>
</feature>
<keyword evidence="2" id="KW-0812">Transmembrane</keyword>
<evidence type="ECO:0000256" key="1">
    <source>
        <dbReference type="SAM" id="MobiDB-lite"/>
    </source>
</evidence>
<keyword evidence="2" id="KW-0472">Membrane</keyword>